<comment type="caution">
    <text evidence="4">The sequence shown here is derived from an EMBL/GenBank/DDBJ whole genome shotgun (WGS) entry which is preliminary data.</text>
</comment>
<dbReference type="Pfam" id="PF12714">
    <property type="entry name" value="TILa"/>
    <property type="match status" value="1"/>
</dbReference>
<dbReference type="CDD" id="cd19941">
    <property type="entry name" value="TIL"/>
    <property type="match status" value="2"/>
</dbReference>
<keyword evidence="1" id="KW-1015">Disulfide bond</keyword>
<dbReference type="SMART" id="SM00216">
    <property type="entry name" value="VWD"/>
    <property type="match status" value="1"/>
</dbReference>
<evidence type="ECO:0000313" key="5">
    <source>
        <dbReference type="Proteomes" id="UP000765507"/>
    </source>
</evidence>
<dbReference type="AlphaFoldDB" id="A0A8T1SAK3"/>
<feature type="domain" description="VWFD" evidence="3">
    <location>
        <begin position="228"/>
        <end position="408"/>
    </location>
</feature>
<dbReference type="PANTHER" id="PTHR11339:SF373">
    <property type="entry name" value="VWFD DOMAIN-CONTAINING PROTEIN"/>
    <property type="match status" value="1"/>
</dbReference>
<dbReference type="InterPro" id="IPR014853">
    <property type="entry name" value="VWF/SSPO/ZAN-like_Cys-rich_dom"/>
</dbReference>
<dbReference type="Proteomes" id="UP000765507">
    <property type="component" value="Unassembled WGS sequence"/>
</dbReference>
<dbReference type="PROSITE" id="PS51233">
    <property type="entry name" value="VWFD"/>
    <property type="match status" value="1"/>
</dbReference>
<dbReference type="InterPro" id="IPR036084">
    <property type="entry name" value="Ser_inhib-like_sf"/>
</dbReference>
<dbReference type="InterPro" id="IPR025615">
    <property type="entry name" value="TILa_dom"/>
</dbReference>
<dbReference type="GO" id="GO:0005615">
    <property type="term" value="C:extracellular space"/>
    <property type="evidence" value="ECO:0007669"/>
    <property type="project" value="TreeGrafter"/>
</dbReference>
<dbReference type="GO" id="GO:0031012">
    <property type="term" value="C:extracellular matrix"/>
    <property type="evidence" value="ECO:0007669"/>
    <property type="project" value="TreeGrafter"/>
</dbReference>
<sequence length="524" mass="56868">SHGKDAVHLALAGKSEEVPGCDDGCPDSCPLCEEEESLVQSKSRCWVIPDPDGPFSACHSQVDPGHYLSDCIFDLCVSGGESSALCESIQTYAAACQRANVSISPWRSESFCDPRCPANSHYKLCEHPCQDLCAGSFLENHCSSLCSEGCFCNDGYLRSGDQCVLPGHCGCEHDGRYYGVGDRVWLADCTQRCSCDSSAALRCVPAGCNPGQQCAVKDGSLGCQSQLTTCTVTGDPHYFTFDGAVAHFQGTCAYEISHTCNSSLDFSFRVVAANRNFRNPRVSFIYRVELWLRTGHFNSHVVLERGKDVLVDGTKTPLPAQLGPVANITRVKNMVTLKAGANVEIQFNGRHALFVRVGPEYREQLCGMCGNFNGDRGDDKILPNGERASNDAEFGNAWTSDLSPPRCKNDTGFTEPCPDLYEAERACGILRNRTGPFAECHWHESPAPYYEACVYDLCRYGQGNRMLCAAVDAYEEMCAIHGVKTADWGEATGCDTSCQASSYYDFCGPACPATCANLSAPLLC</sequence>
<evidence type="ECO:0000256" key="1">
    <source>
        <dbReference type="ARBA" id="ARBA00023157"/>
    </source>
</evidence>
<name>A0A8T1SAK3_CHESE</name>
<dbReference type="InterPro" id="IPR002919">
    <property type="entry name" value="TIL_dom"/>
</dbReference>
<dbReference type="Pfam" id="PF00094">
    <property type="entry name" value="VWD"/>
    <property type="match status" value="1"/>
</dbReference>
<dbReference type="SUPFAM" id="SSF57567">
    <property type="entry name" value="Serine protease inhibitors"/>
    <property type="match status" value="1"/>
</dbReference>
<dbReference type="FunFam" id="2.10.25.10:FF:000055">
    <property type="entry name" value="alpha-tectorin isoform X1"/>
    <property type="match status" value="1"/>
</dbReference>
<keyword evidence="5" id="KW-1185">Reference proteome</keyword>
<keyword evidence="2" id="KW-0325">Glycoprotein</keyword>
<protein>
    <recommendedName>
        <fullName evidence="3">VWFD domain-containing protein</fullName>
    </recommendedName>
</protein>
<dbReference type="EMBL" id="JAHGAV010000345">
    <property type="protein sequence ID" value="KAG6926102.1"/>
    <property type="molecule type" value="Genomic_DNA"/>
</dbReference>
<dbReference type="PANTHER" id="PTHR11339">
    <property type="entry name" value="EXTRACELLULAR MATRIX GLYCOPROTEIN RELATED"/>
    <property type="match status" value="1"/>
</dbReference>
<evidence type="ECO:0000256" key="2">
    <source>
        <dbReference type="ARBA" id="ARBA00023180"/>
    </source>
</evidence>
<feature type="non-terminal residue" evidence="4">
    <location>
        <position position="1"/>
    </location>
</feature>
<accession>A0A8T1SAK3</accession>
<dbReference type="Gene3D" id="2.10.25.10">
    <property type="entry name" value="Laminin"/>
    <property type="match status" value="1"/>
</dbReference>
<feature type="non-terminal residue" evidence="4">
    <location>
        <position position="524"/>
    </location>
</feature>
<evidence type="ECO:0000259" key="3">
    <source>
        <dbReference type="PROSITE" id="PS51233"/>
    </source>
</evidence>
<dbReference type="InterPro" id="IPR001846">
    <property type="entry name" value="VWF_type-D"/>
</dbReference>
<proteinExistence type="predicted"/>
<dbReference type="Pfam" id="PF08742">
    <property type="entry name" value="C8"/>
    <property type="match status" value="2"/>
</dbReference>
<dbReference type="InterPro" id="IPR050780">
    <property type="entry name" value="Mucin_vWF_Thrombospondin_sf"/>
</dbReference>
<organism evidence="4 5">
    <name type="scientific">Chelydra serpentina</name>
    <name type="common">Snapping turtle</name>
    <name type="synonym">Testudo serpentina</name>
    <dbReference type="NCBI Taxonomy" id="8475"/>
    <lineage>
        <taxon>Eukaryota</taxon>
        <taxon>Metazoa</taxon>
        <taxon>Chordata</taxon>
        <taxon>Craniata</taxon>
        <taxon>Vertebrata</taxon>
        <taxon>Euteleostomi</taxon>
        <taxon>Archelosauria</taxon>
        <taxon>Testudinata</taxon>
        <taxon>Testudines</taxon>
        <taxon>Cryptodira</taxon>
        <taxon>Durocryptodira</taxon>
        <taxon>Americhelydia</taxon>
        <taxon>Chelydroidea</taxon>
        <taxon>Chelydridae</taxon>
        <taxon>Chelydra</taxon>
    </lineage>
</organism>
<dbReference type="SMART" id="SM00832">
    <property type="entry name" value="C8"/>
    <property type="match status" value="2"/>
</dbReference>
<reference evidence="4 5" key="1">
    <citation type="journal article" date="2020" name="G3 (Bethesda)">
        <title>Draft Genome of the Common Snapping Turtle, Chelydra serpentina, a Model for Phenotypic Plasticity in Reptiles.</title>
        <authorList>
            <person name="Das D."/>
            <person name="Singh S.K."/>
            <person name="Bierstedt J."/>
            <person name="Erickson A."/>
            <person name="Galli G.L.J."/>
            <person name="Crossley D.A. 2nd"/>
            <person name="Rhen T."/>
        </authorList>
    </citation>
    <scope>NUCLEOTIDE SEQUENCE [LARGE SCALE GENOMIC DNA]</scope>
    <source>
        <strain evidence="4">KW</strain>
    </source>
</reference>
<dbReference type="Pfam" id="PF01826">
    <property type="entry name" value="TIL"/>
    <property type="match status" value="1"/>
</dbReference>
<gene>
    <name evidence="4" type="ORF">G0U57_012771</name>
</gene>
<dbReference type="OrthoDB" id="5945029at2759"/>
<evidence type="ECO:0000313" key="4">
    <source>
        <dbReference type="EMBL" id="KAG6926102.1"/>
    </source>
</evidence>